<gene>
    <name evidence="3" type="ORF">ACFQS1_17485</name>
</gene>
<evidence type="ECO:0000313" key="3">
    <source>
        <dbReference type="EMBL" id="MFC7275785.1"/>
    </source>
</evidence>
<keyword evidence="4" id="KW-1185">Reference proteome</keyword>
<feature type="domain" description="VanZ-like" evidence="2">
    <location>
        <begin position="49"/>
        <end position="163"/>
    </location>
</feature>
<feature type="transmembrane region" description="Helical" evidence="1">
    <location>
        <begin position="146"/>
        <end position="163"/>
    </location>
</feature>
<evidence type="ECO:0000259" key="2">
    <source>
        <dbReference type="Pfam" id="PF04892"/>
    </source>
</evidence>
<feature type="transmembrane region" description="Helical" evidence="1">
    <location>
        <begin position="114"/>
        <end position="134"/>
    </location>
</feature>
<keyword evidence="1" id="KW-1133">Transmembrane helix</keyword>
<dbReference type="Proteomes" id="UP001596548">
    <property type="component" value="Unassembled WGS sequence"/>
</dbReference>
<keyword evidence="1" id="KW-0472">Membrane</keyword>
<comment type="caution">
    <text evidence="3">The sequence shown here is derived from an EMBL/GenBank/DDBJ whole genome shotgun (WGS) entry which is preliminary data.</text>
</comment>
<reference evidence="4" key="1">
    <citation type="journal article" date="2019" name="Int. J. Syst. Evol. Microbiol.">
        <title>The Global Catalogue of Microorganisms (GCM) 10K type strain sequencing project: providing services to taxonomists for standard genome sequencing and annotation.</title>
        <authorList>
            <consortium name="The Broad Institute Genomics Platform"/>
            <consortium name="The Broad Institute Genome Sequencing Center for Infectious Disease"/>
            <person name="Wu L."/>
            <person name="Ma J."/>
        </authorList>
    </citation>
    <scope>NUCLEOTIDE SEQUENCE [LARGE SCALE GENOMIC DNA]</scope>
    <source>
        <strain evidence="4">XZYJT-10</strain>
    </source>
</reference>
<evidence type="ECO:0000256" key="1">
    <source>
        <dbReference type="SAM" id="Phobius"/>
    </source>
</evidence>
<organism evidence="3 4">
    <name type="scientific">Paractinoplanes rhizophilus</name>
    <dbReference type="NCBI Taxonomy" id="1416877"/>
    <lineage>
        <taxon>Bacteria</taxon>
        <taxon>Bacillati</taxon>
        <taxon>Actinomycetota</taxon>
        <taxon>Actinomycetes</taxon>
        <taxon>Micromonosporales</taxon>
        <taxon>Micromonosporaceae</taxon>
        <taxon>Paractinoplanes</taxon>
    </lineage>
</organism>
<feature type="transmembrane region" description="Helical" evidence="1">
    <location>
        <begin position="6"/>
        <end position="29"/>
    </location>
</feature>
<keyword evidence="1" id="KW-0812">Transmembrane</keyword>
<dbReference type="Pfam" id="PF04892">
    <property type="entry name" value="VanZ"/>
    <property type="match status" value="1"/>
</dbReference>
<accession>A0ABW2HRP0</accession>
<sequence length="186" mass="21092">MRNDQYVIPGPPVLVPLGVLIMVVSWVVLRRRGALTPARLLVTWLAGWYAVAVLGATLLPLHVSFGGDPQLYRINPIPFTQIRPRDSLLNVVMTLPFAAFLHVVLGVRDRMRVIRFGFLTSLAIELTQCVLILTVHDNRWAEANDLIANTLGVYLGFVAFRWLQRRPPLRRVVPERDVTQRRPARS</sequence>
<dbReference type="PANTHER" id="PTHR36834:SF1">
    <property type="entry name" value="INTEGRAL MEMBRANE PROTEIN"/>
    <property type="match status" value="1"/>
</dbReference>
<feature type="transmembrane region" description="Helical" evidence="1">
    <location>
        <begin position="41"/>
        <end position="63"/>
    </location>
</feature>
<dbReference type="PANTHER" id="PTHR36834">
    <property type="entry name" value="MEMBRANE PROTEIN-RELATED"/>
    <property type="match status" value="1"/>
</dbReference>
<name>A0ABW2HRP0_9ACTN</name>
<dbReference type="InterPro" id="IPR006976">
    <property type="entry name" value="VanZ-like"/>
</dbReference>
<feature type="transmembrane region" description="Helical" evidence="1">
    <location>
        <begin position="88"/>
        <end position="107"/>
    </location>
</feature>
<protein>
    <submittedName>
        <fullName evidence="3">VanZ family protein</fullName>
    </submittedName>
</protein>
<proteinExistence type="predicted"/>
<dbReference type="EMBL" id="JBHTBJ010000011">
    <property type="protein sequence ID" value="MFC7275785.1"/>
    <property type="molecule type" value="Genomic_DNA"/>
</dbReference>
<dbReference type="InterPro" id="IPR053150">
    <property type="entry name" value="Teicoplanin_resist-assoc"/>
</dbReference>
<evidence type="ECO:0000313" key="4">
    <source>
        <dbReference type="Proteomes" id="UP001596548"/>
    </source>
</evidence>
<dbReference type="RefSeq" id="WP_378969301.1">
    <property type="nucleotide sequence ID" value="NZ_JBHTBJ010000011.1"/>
</dbReference>